<dbReference type="AlphaFoldDB" id="A0A0G0WA56"/>
<evidence type="ECO:0000313" key="1">
    <source>
        <dbReference type="EMBL" id="KKS09894.1"/>
    </source>
</evidence>
<proteinExistence type="predicted"/>
<reference evidence="1 2" key="1">
    <citation type="journal article" date="2015" name="Nature">
        <title>rRNA introns, odd ribosomes, and small enigmatic genomes across a large radiation of phyla.</title>
        <authorList>
            <person name="Brown C.T."/>
            <person name="Hug L.A."/>
            <person name="Thomas B.C."/>
            <person name="Sharon I."/>
            <person name="Castelle C.J."/>
            <person name="Singh A."/>
            <person name="Wilkins M.J."/>
            <person name="Williams K.H."/>
            <person name="Banfield J.F."/>
        </authorList>
    </citation>
    <scope>NUCLEOTIDE SEQUENCE [LARGE SCALE GENOMIC DNA]</scope>
</reference>
<dbReference type="EMBL" id="LCBL01000001">
    <property type="protein sequence ID" value="KKS09894.1"/>
    <property type="molecule type" value="Genomic_DNA"/>
</dbReference>
<sequence length="137" mass="14863">MKKLSDTVGNNDLGVVIETLFKSLLKAIEELNDPMYKGGYVGVFTEESARIKLPLYSGLIGEVTLVAAERYYEAVRDVAFLLTHHPDAYRIINSPALDSVTTAIRVVRAGVYIFSFAGLPGEIGSKALENGAKELGL</sequence>
<accession>A0A0G0WA56</accession>
<organism evidence="1 2">
    <name type="scientific">candidate division CPR2 bacterium GW2011_GWC1_41_48</name>
    <dbReference type="NCBI Taxonomy" id="1618344"/>
    <lineage>
        <taxon>Bacteria</taxon>
        <taxon>Bacteria division CPR2</taxon>
    </lineage>
</organism>
<dbReference type="Proteomes" id="UP000033869">
    <property type="component" value="Unassembled WGS sequence"/>
</dbReference>
<gene>
    <name evidence="1" type="ORF">UU65_C0001G0299</name>
</gene>
<comment type="caution">
    <text evidence="1">The sequence shown here is derived from an EMBL/GenBank/DDBJ whole genome shotgun (WGS) entry which is preliminary data.</text>
</comment>
<evidence type="ECO:0000313" key="2">
    <source>
        <dbReference type="Proteomes" id="UP000033869"/>
    </source>
</evidence>
<name>A0A0G0WA56_UNCC2</name>
<protein>
    <submittedName>
        <fullName evidence="1">Uncharacterized protein</fullName>
    </submittedName>
</protein>